<comment type="function">
    <text evidence="8">Small subunit of the glutamine-dependent carbamoyl phosphate synthetase (CPSase). CPSase catalyzes the formation of carbamoyl phosphate from the ammonia moiety of glutamine, carbonate, and phosphate donated by ATP, constituting the first step of 2 biosynthetic pathways, one leading to arginine and/or urea and the other to pyrimidine nucleotides. The small subunit (glutamine amidotransferase) binds and cleaves glutamine to supply the large subunit with the substrate ammonia.</text>
</comment>
<dbReference type="NCBIfam" id="NF009475">
    <property type="entry name" value="PRK12838.1"/>
    <property type="match status" value="1"/>
</dbReference>
<comment type="similarity">
    <text evidence="2 8">Belongs to the CarA family.</text>
</comment>
<feature type="region of interest" description="CPSase" evidence="8">
    <location>
        <begin position="1"/>
        <end position="168"/>
    </location>
</feature>
<feature type="active site" description="Nucleophile" evidence="8">
    <location>
        <position position="244"/>
    </location>
</feature>
<comment type="pathway">
    <text evidence="8">Pyrimidine metabolism; UMP biosynthesis via de novo pathway; (S)-dihydroorotate from bicarbonate: step 1/3.</text>
</comment>
<keyword evidence="8" id="KW-0665">Pyrimidine biosynthesis</keyword>
<comment type="catalytic activity">
    <reaction evidence="7 8">
        <text>hydrogencarbonate + L-glutamine + 2 ATP + H2O = carbamoyl phosphate + L-glutamate + 2 ADP + phosphate + 2 H(+)</text>
        <dbReference type="Rhea" id="RHEA:18633"/>
        <dbReference type="ChEBI" id="CHEBI:15377"/>
        <dbReference type="ChEBI" id="CHEBI:15378"/>
        <dbReference type="ChEBI" id="CHEBI:17544"/>
        <dbReference type="ChEBI" id="CHEBI:29985"/>
        <dbReference type="ChEBI" id="CHEBI:30616"/>
        <dbReference type="ChEBI" id="CHEBI:43474"/>
        <dbReference type="ChEBI" id="CHEBI:58228"/>
        <dbReference type="ChEBI" id="CHEBI:58359"/>
        <dbReference type="ChEBI" id="CHEBI:456216"/>
        <dbReference type="EC" id="6.3.5.5"/>
    </reaction>
</comment>
<dbReference type="PRINTS" id="PR00096">
    <property type="entry name" value="GATASE"/>
</dbReference>
<feature type="binding site" evidence="8">
    <location>
        <position position="218"/>
    </location>
    <ligand>
        <name>L-glutamine</name>
        <dbReference type="ChEBI" id="CHEBI:58359"/>
    </ligand>
</feature>
<dbReference type="SUPFAM" id="SSF52317">
    <property type="entry name" value="Class I glutamine amidotransferase-like"/>
    <property type="match status" value="1"/>
</dbReference>
<evidence type="ECO:0000313" key="11">
    <source>
        <dbReference type="Proteomes" id="UP001407405"/>
    </source>
</evidence>
<feature type="binding site" evidence="8">
    <location>
        <position position="45"/>
    </location>
    <ligand>
        <name>L-glutamine</name>
        <dbReference type="ChEBI" id="CHEBI:58359"/>
    </ligand>
</feature>
<feature type="binding site" evidence="8">
    <location>
        <position position="245"/>
    </location>
    <ligand>
        <name>L-glutamine</name>
        <dbReference type="ChEBI" id="CHEBI:58359"/>
    </ligand>
</feature>
<evidence type="ECO:0000256" key="7">
    <source>
        <dbReference type="ARBA" id="ARBA00048816"/>
    </source>
</evidence>
<accession>A0ABU9VPJ6</accession>
<dbReference type="InterPro" id="IPR050472">
    <property type="entry name" value="Anth_synth/Amidotransfase"/>
</dbReference>
<comment type="caution">
    <text evidence="8">Lacks conserved residue(s) required for the propagation of feature annotation.</text>
</comment>
<evidence type="ECO:0000256" key="5">
    <source>
        <dbReference type="ARBA" id="ARBA00022840"/>
    </source>
</evidence>
<dbReference type="EMBL" id="JBCITM010000001">
    <property type="protein sequence ID" value="MEN1759051.1"/>
    <property type="molecule type" value="Genomic_DNA"/>
</dbReference>
<comment type="pathway">
    <text evidence="1 8">Amino-acid biosynthesis; L-arginine biosynthesis; carbamoyl phosphate from bicarbonate: step 1/1.</text>
</comment>
<keyword evidence="5 8" id="KW-0067">ATP-binding</keyword>
<keyword evidence="4 8" id="KW-0547">Nucleotide-binding</keyword>
<organism evidence="10 11">
    <name type="scientific">Anoxynatronum sibiricum</name>
    <dbReference type="NCBI Taxonomy" id="210623"/>
    <lineage>
        <taxon>Bacteria</taxon>
        <taxon>Bacillati</taxon>
        <taxon>Bacillota</taxon>
        <taxon>Clostridia</taxon>
        <taxon>Eubacteriales</taxon>
        <taxon>Clostridiaceae</taxon>
        <taxon>Anoxynatronum</taxon>
    </lineage>
</organism>
<comment type="caution">
    <text evidence="10">The sequence shown here is derived from an EMBL/GenBank/DDBJ whole genome shotgun (WGS) entry which is preliminary data.</text>
</comment>
<feature type="active site" evidence="8">
    <location>
        <position position="328"/>
    </location>
</feature>
<proteinExistence type="inferred from homology"/>
<dbReference type="PANTHER" id="PTHR43418:SF7">
    <property type="entry name" value="CARBAMOYL-PHOSPHATE SYNTHASE SMALL CHAIN"/>
    <property type="match status" value="1"/>
</dbReference>
<dbReference type="PRINTS" id="PR00097">
    <property type="entry name" value="ANTSNTHASEII"/>
</dbReference>
<feature type="domain" description="Carbamoyl-phosphate synthase small subunit N-terminal" evidence="9">
    <location>
        <begin position="1"/>
        <end position="131"/>
    </location>
</feature>
<keyword evidence="8" id="KW-0055">Arginine biosynthesis</keyword>
<gene>
    <name evidence="8" type="primary">carA</name>
    <name evidence="10" type="ORF">AAIG11_01075</name>
</gene>
<name>A0ABU9VPJ6_9CLOT</name>
<dbReference type="SUPFAM" id="SSF52021">
    <property type="entry name" value="Carbamoyl phosphate synthetase, small subunit N-terminal domain"/>
    <property type="match status" value="1"/>
</dbReference>
<evidence type="ECO:0000256" key="2">
    <source>
        <dbReference type="ARBA" id="ARBA00007800"/>
    </source>
</evidence>
<dbReference type="HAMAP" id="MF_01209">
    <property type="entry name" value="CPSase_S_chain"/>
    <property type="match status" value="1"/>
</dbReference>
<dbReference type="InterPro" id="IPR035686">
    <property type="entry name" value="CPSase_GATase1"/>
</dbReference>
<evidence type="ECO:0000259" key="9">
    <source>
        <dbReference type="SMART" id="SM01097"/>
    </source>
</evidence>
<comment type="catalytic activity">
    <reaction evidence="8">
        <text>L-glutamine + H2O = L-glutamate + NH4(+)</text>
        <dbReference type="Rhea" id="RHEA:15889"/>
        <dbReference type="ChEBI" id="CHEBI:15377"/>
        <dbReference type="ChEBI" id="CHEBI:28938"/>
        <dbReference type="ChEBI" id="CHEBI:29985"/>
        <dbReference type="ChEBI" id="CHEBI:58359"/>
    </reaction>
</comment>
<reference evidence="10 11" key="1">
    <citation type="submission" date="2024-04" db="EMBL/GenBank/DDBJ databases">
        <title>Genome sequencing and metabolic network reconstruction of aminoacids and betaine degradation by Anoxynatronum sibiricum.</title>
        <authorList>
            <person name="Detkova E.N."/>
            <person name="Boltjanskaja Y.V."/>
            <person name="Mardanov A.V."/>
            <person name="Kevbrin V."/>
        </authorList>
    </citation>
    <scope>NUCLEOTIDE SEQUENCE [LARGE SCALE GENOMIC DNA]</scope>
    <source>
        <strain evidence="10 11">Z-7981</strain>
    </source>
</reference>
<dbReference type="RefSeq" id="WP_343184432.1">
    <property type="nucleotide sequence ID" value="NZ_JBCITM010000001.1"/>
</dbReference>
<evidence type="ECO:0000256" key="3">
    <source>
        <dbReference type="ARBA" id="ARBA00022598"/>
    </source>
</evidence>
<sequence length="361" mass="39591">MKGKLILEDGTIFEGKLFGAMKQVRGEVVFNTGMTGYQELLTDPSYVNQMVVLTYPLVGNYGFNWEDVESASPKVNALIVKELCRTPSHFRSVGQLEHYLKEHGITGIEGIDTRALTIHIREKGMMRGALVAGDEMPDQKWLTAPLPDPVASVTTSKVKTLGNPEGTRIAVLDFGIKHAIVKHLVNRGMCVSLYPAQTTAKEMLAFQPSGILLSNGPGNPKDLPVAIKAVNDLLKRDLPLMGICLGHQLLNLACGGDVYKLPFGHRGGNHPVKHLETGVVTITSQNHSYAVKEDCLPDCLTVTHRNLNDGTVEGIRHRQKPVFSVQYHPEASPGPADSVALFDTFQQMVEKTLQKEEKPCH</sequence>
<keyword evidence="3 8" id="KW-0436">Ligase</keyword>
<dbReference type="InterPro" id="IPR006274">
    <property type="entry name" value="CarbamoylP_synth_ssu"/>
</dbReference>
<dbReference type="PRINTS" id="PR00099">
    <property type="entry name" value="CPSGATASE"/>
</dbReference>
<evidence type="ECO:0000256" key="1">
    <source>
        <dbReference type="ARBA" id="ARBA00005077"/>
    </source>
</evidence>
<dbReference type="PROSITE" id="PS51273">
    <property type="entry name" value="GATASE_TYPE_1"/>
    <property type="match status" value="1"/>
</dbReference>
<dbReference type="Pfam" id="PF00117">
    <property type="entry name" value="GATase"/>
    <property type="match status" value="1"/>
</dbReference>
<evidence type="ECO:0000313" key="10">
    <source>
        <dbReference type="EMBL" id="MEN1759051.1"/>
    </source>
</evidence>
<dbReference type="InterPro" id="IPR002474">
    <property type="entry name" value="CarbamoylP_synth_ssu_N"/>
</dbReference>
<dbReference type="InterPro" id="IPR017926">
    <property type="entry name" value="GATASE"/>
</dbReference>
<dbReference type="Pfam" id="PF00988">
    <property type="entry name" value="CPSase_sm_chain"/>
    <property type="match status" value="1"/>
</dbReference>
<dbReference type="InterPro" id="IPR036480">
    <property type="entry name" value="CarbP_synth_ssu_N_sf"/>
</dbReference>
<keyword evidence="8" id="KW-0028">Amino-acid biosynthesis</keyword>
<protein>
    <recommendedName>
        <fullName evidence="8">Carbamoyl phosphate synthase small chain</fullName>
        <ecNumber evidence="8">6.3.5.5</ecNumber>
    </recommendedName>
    <alternativeName>
        <fullName evidence="8">Carbamoyl phosphate synthetase glutamine chain</fullName>
    </alternativeName>
</protein>
<evidence type="ECO:0000256" key="4">
    <source>
        <dbReference type="ARBA" id="ARBA00022741"/>
    </source>
</evidence>
<evidence type="ECO:0000256" key="8">
    <source>
        <dbReference type="HAMAP-Rule" id="MF_01209"/>
    </source>
</evidence>
<dbReference type="NCBIfam" id="TIGR01368">
    <property type="entry name" value="CPSaseIIsmall"/>
    <property type="match status" value="1"/>
</dbReference>
<dbReference type="Proteomes" id="UP001407405">
    <property type="component" value="Unassembled WGS sequence"/>
</dbReference>
<feature type="binding site" evidence="8">
    <location>
        <position position="286"/>
    </location>
    <ligand>
        <name>L-glutamine</name>
        <dbReference type="ChEBI" id="CHEBI:58359"/>
    </ligand>
</feature>
<dbReference type="EC" id="6.3.5.5" evidence="8"/>
<dbReference type="Gene3D" id="3.50.30.20">
    <property type="entry name" value="Carbamoyl-phosphate synthase small subunit, N-terminal domain"/>
    <property type="match status" value="1"/>
</dbReference>
<keyword evidence="11" id="KW-1185">Reference proteome</keyword>
<dbReference type="PANTHER" id="PTHR43418">
    <property type="entry name" value="MULTIFUNCTIONAL TRYPTOPHAN BIOSYNTHESIS PROTEIN-RELATED"/>
    <property type="match status" value="1"/>
</dbReference>
<dbReference type="CDD" id="cd01744">
    <property type="entry name" value="GATase1_CPSase"/>
    <property type="match status" value="1"/>
</dbReference>
<dbReference type="SMART" id="SM01097">
    <property type="entry name" value="CPSase_sm_chain"/>
    <property type="match status" value="1"/>
</dbReference>
<feature type="binding site" evidence="8">
    <location>
        <position position="216"/>
    </location>
    <ligand>
        <name>L-glutamine</name>
        <dbReference type="ChEBI" id="CHEBI:58359"/>
    </ligand>
</feature>
<keyword evidence="6 8" id="KW-0315">Glutamine amidotransferase</keyword>
<comment type="subunit">
    <text evidence="8">Composed of two chains; the small (or glutamine) chain promotes the hydrolysis of glutamine to ammonia, which is used by the large (or ammonia) chain to synthesize carbamoyl phosphate. Tetramer of heterodimers (alpha,beta)4.</text>
</comment>
<dbReference type="Gene3D" id="3.40.50.880">
    <property type="match status" value="1"/>
</dbReference>
<feature type="active site" evidence="8">
    <location>
        <position position="330"/>
    </location>
</feature>
<evidence type="ECO:0000256" key="6">
    <source>
        <dbReference type="ARBA" id="ARBA00022962"/>
    </source>
</evidence>
<feature type="binding site" evidence="8">
    <location>
        <position position="289"/>
    </location>
    <ligand>
        <name>L-glutamine</name>
        <dbReference type="ChEBI" id="CHEBI:58359"/>
    </ligand>
</feature>
<feature type="binding site" evidence="8">
    <location>
        <position position="248"/>
    </location>
    <ligand>
        <name>L-glutamine</name>
        <dbReference type="ChEBI" id="CHEBI:58359"/>
    </ligand>
</feature>
<dbReference type="InterPro" id="IPR029062">
    <property type="entry name" value="Class_I_gatase-like"/>
</dbReference>